<gene>
    <name evidence="1" type="ORF">WAZ07_06930</name>
</gene>
<accession>A0ABU8FEZ4</accession>
<proteinExistence type="predicted"/>
<comment type="caution">
    <text evidence="1">The sequence shown here is derived from an EMBL/GenBank/DDBJ whole genome shotgun (WGS) entry which is preliminary data.</text>
</comment>
<evidence type="ECO:0000313" key="2">
    <source>
        <dbReference type="Proteomes" id="UP001372526"/>
    </source>
</evidence>
<dbReference type="EMBL" id="JBAWSX010000003">
    <property type="protein sequence ID" value="MEI4801063.1"/>
    <property type="molecule type" value="Genomic_DNA"/>
</dbReference>
<organism evidence="1 2">
    <name type="scientific">Bacillus bruguierae</name>
    <dbReference type="NCBI Taxonomy" id="3127667"/>
    <lineage>
        <taxon>Bacteria</taxon>
        <taxon>Bacillati</taxon>
        <taxon>Bacillota</taxon>
        <taxon>Bacilli</taxon>
        <taxon>Bacillales</taxon>
        <taxon>Bacillaceae</taxon>
        <taxon>Bacillus</taxon>
    </lineage>
</organism>
<reference evidence="1 2" key="1">
    <citation type="submission" date="2024-01" db="EMBL/GenBank/DDBJ databases">
        <title>Seven novel Bacillus-like species.</title>
        <authorList>
            <person name="Liu G."/>
        </authorList>
    </citation>
    <scope>NUCLEOTIDE SEQUENCE [LARGE SCALE GENOMIC DNA]</scope>
    <source>
        <strain evidence="1 2">FJAT-51639</strain>
    </source>
</reference>
<sequence length="78" mass="9274">MTIIRLIMQGYYVVEIAKPLHIHHKMIAMYVKKFSVGNMMSYFTTNMHLVNFHTYSPEDEQALQRMTQAEKNRSFKTC</sequence>
<dbReference type="RefSeq" id="WP_336471865.1">
    <property type="nucleotide sequence ID" value="NZ_JBAWSX010000003.1"/>
</dbReference>
<evidence type="ECO:0000313" key="1">
    <source>
        <dbReference type="EMBL" id="MEI4801063.1"/>
    </source>
</evidence>
<dbReference type="Proteomes" id="UP001372526">
    <property type="component" value="Unassembled WGS sequence"/>
</dbReference>
<evidence type="ECO:0008006" key="3">
    <source>
        <dbReference type="Google" id="ProtNLM"/>
    </source>
</evidence>
<protein>
    <recommendedName>
        <fullName evidence="3">Transposase</fullName>
    </recommendedName>
</protein>
<keyword evidence="2" id="KW-1185">Reference proteome</keyword>
<name>A0ABU8FEZ4_9BACI</name>